<proteinExistence type="predicted"/>
<evidence type="ECO:0000313" key="2">
    <source>
        <dbReference type="EMBL" id="TYH02529.1"/>
    </source>
</evidence>
<name>A0A5D2FD92_GOSDA</name>
<dbReference type="EMBL" id="CM017696">
    <property type="protein sequence ID" value="TYH02529.1"/>
    <property type="molecule type" value="Genomic_DNA"/>
</dbReference>
<sequence>VGTKFKHLCLILNTHILLIPKCLSQTLHKRISPQQDILLLTPLGLLLRTSASLAQRRKETEVSLKDVCSLFVAVGSAKHASEKCTYLRSNTVNSGTILYTYLVEFVCHIL</sequence>
<gene>
    <name evidence="2" type="ORF">ES288_A09G147900v1</name>
</gene>
<accession>A0A5D2FD92</accession>
<dbReference type="AlphaFoldDB" id="A0A5D2FD92"/>
<keyword evidence="3" id="KW-1185">Reference proteome</keyword>
<evidence type="ECO:0000313" key="3">
    <source>
        <dbReference type="Proteomes" id="UP000323506"/>
    </source>
</evidence>
<reference evidence="2 3" key="1">
    <citation type="submission" date="2019-06" db="EMBL/GenBank/DDBJ databases">
        <title>WGS assembly of Gossypium darwinii.</title>
        <authorList>
            <person name="Chen Z.J."/>
            <person name="Sreedasyam A."/>
            <person name="Ando A."/>
            <person name="Song Q."/>
            <person name="De L."/>
            <person name="Hulse-Kemp A."/>
            <person name="Ding M."/>
            <person name="Ye W."/>
            <person name="Kirkbride R."/>
            <person name="Jenkins J."/>
            <person name="Plott C."/>
            <person name="Lovell J."/>
            <person name="Lin Y.-M."/>
            <person name="Vaughn R."/>
            <person name="Liu B."/>
            <person name="Li W."/>
            <person name="Simpson S."/>
            <person name="Scheffler B."/>
            <person name="Saski C."/>
            <person name="Grover C."/>
            <person name="Hu G."/>
            <person name="Conover J."/>
            <person name="Carlson J."/>
            <person name="Shu S."/>
            <person name="Boston L."/>
            <person name="Williams M."/>
            <person name="Peterson D."/>
            <person name="Mcgee K."/>
            <person name="Jones D."/>
            <person name="Wendel J."/>
            <person name="Stelly D."/>
            <person name="Grimwood J."/>
            <person name="Schmutz J."/>
        </authorList>
    </citation>
    <scope>NUCLEOTIDE SEQUENCE [LARGE SCALE GENOMIC DNA]</scope>
    <source>
        <strain evidence="2">1808015.09</strain>
    </source>
</reference>
<keyword evidence="1" id="KW-0732">Signal</keyword>
<feature type="non-terminal residue" evidence="2">
    <location>
        <position position="1"/>
    </location>
</feature>
<dbReference type="Proteomes" id="UP000323506">
    <property type="component" value="Chromosome A09"/>
</dbReference>
<protein>
    <submittedName>
        <fullName evidence="2">Uncharacterized protein</fullName>
    </submittedName>
</protein>
<organism evidence="2 3">
    <name type="scientific">Gossypium darwinii</name>
    <name type="common">Darwin's cotton</name>
    <name type="synonym">Gossypium barbadense var. darwinii</name>
    <dbReference type="NCBI Taxonomy" id="34276"/>
    <lineage>
        <taxon>Eukaryota</taxon>
        <taxon>Viridiplantae</taxon>
        <taxon>Streptophyta</taxon>
        <taxon>Embryophyta</taxon>
        <taxon>Tracheophyta</taxon>
        <taxon>Spermatophyta</taxon>
        <taxon>Magnoliopsida</taxon>
        <taxon>eudicotyledons</taxon>
        <taxon>Gunneridae</taxon>
        <taxon>Pentapetalae</taxon>
        <taxon>rosids</taxon>
        <taxon>malvids</taxon>
        <taxon>Malvales</taxon>
        <taxon>Malvaceae</taxon>
        <taxon>Malvoideae</taxon>
        <taxon>Gossypium</taxon>
    </lineage>
</organism>
<feature type="signal peptide" evidence="1">
    <location>
        <begin position="1"/>
        <end position="24"/>
    </location>
</feature>
<evidence type="ECO:0000256" key="1">
    <source>
        <dbReference type="SAM" id="SignalP"/>
    </source>
</evidence>
<feature type="chain" id="PRO_5023061850" evidence="1">
    <location>
        <begin position="25"/>
        <end position="110"/>
    </location>
</feature>